<evidence type="ECO:0000256" key="1">
    <source>
        <dbReference type="SAM" id="Phobius"/>
    </source>
</evidence>
<evidence type="ECO:0000313" key="4">
    <source>
        <dbReference type="Proteomes" id="UP000186601"/>
    </source>
</evidence>
<keyword evidence="1" id="KW-0472">Membrane</keyword>
<name>A0A2R6NXL0_9APHY</name>
<comment type="caution">
    <text evidence="3">The sequence shown here is derived from an EMBL/GenBank/DDBJ whole genome shotgun (WGS) entry which is preliminary data.</text>
</comment>
<keyword evidence="1" id="KW-0812">Transmembrane</keyword>
<dbReference type="Pfam" id="PF20153">
    <property type="entry name" value="DUF6535"/>
    <property type="match status" value="1"/>
</dbReference>
<feature type="transmembrane region" description="Helical" evidence="1">
    <location>
        <begin position="148"/>
        <end position="167"/>
    </location>
</feature>
<gene>
    <name evidence="3" type="ORF">PHLCEN_2v7042</name>
</gene>
<dbReference type="InterPro" id="IPR045338">
    <property type="entry name" value="DUF6535"/>
</dbReference>
<evidence type="ECO:0000313" key="3">
    <source>
        <dbReference type="EMBL" id="PSR79397.1"/>
    </source>
</evidence>
<keyword evidence="4" id="KW-1185">Reference proteome</keyword>
<feature type="transmembrane region" description="Helical" evidence="1">
    <location>
        <begin position="205"/>
        <end position="229"/>
    </location>
</feature>
<feature type="transmembrane region" description="Helical" evidence="1">
    <location>
        <begin position="235"/>
        <end position="259"/>
    </location>
</feature>
<dbReference type="EMBL" id="MLYV02000696">
    <property type="protein sequence ID" value="PSR79397.1"/>
    <property type="molecule type" value="Genomic_DNA"/>
</dbReference>
<dbReference type="Proteomes" id="UP000186601">
    <property type="component" value="Unassembled WGS sequence"/>
</dbReference>
<dbReference type="STRING" id="98765.A0A2R6NXL0"/>
<proteinExistence type="predicted"/>
<keyword evidence="1" id="KW-1133">Transmembrane helix</keyword>
<protein>
    <recommendedName>
        <fullName evidence="2">DUF6535 domain-containing protein</fullName>
    </recommendedName>
</protein>
<feature type="domain" description="DUF6535" evidence="2">
    <location>
        <begin position="47"/>
        <end position="230"/>
    </location>
</feature>
<reference evidence="3 4" key="1">
    <citation type="submission" date="2018-02" db="EMBL/GenBank/DDBJ databases">
        <title>Genome sequence of the basidiomycete white-rot fungus Phlebia centrifuga.</title>
        <authorList>
            <person name="Granchi Z."/>
            <person name="Peng M."/>
            <person name="de Vries R.P."/>
            <person name="Hilden K."/>
            <person name="Makela M.R."/>
            <person name="Grigoriev I."/>
            <person name="Riley R."/>
        </authorList>
    </citation>
    <scope>NUCLEOTIDE SEQUENCE [LARGE SCALE GENOMIC DNA]</scope>
    <source>
        <strain evidence="3 4">FBCC195</strain>
    </source>
</reference>
<accession>A0A2R6NXL0</accession>
<dbReference type="AlphaFoldDB" id="A0A2R6NXL0"/>
<sequence>MPTTVPSGSSTHKPTVAEEGYNELEKALRKVLLDIANSKSRSNTQGWPEMAKTLRDVDEEKIKDTKEDIDTLLVFAGLFAAVLTPFLAETYQTLSEDPGDTSVAIQRHMSAQMSSYVFIDGSLNSTVPAYSADDPSFILPPFALSINVLWFASLTLAVVTASFGILVKQWLREYMAIETSRSAKARLRVRQFCVTALDDWKVFDIAAILPLLLQFSLGLFFVGLCFFSWSVHPTIGWTITSIVSGWGVCFFFAIIAPAFSARCPYKTTLLKNTIRVLRGWICSSRITGRVYFGPVTKTGAPIEDGDAATNAKGDVQILTAADAILLDDDLLVTTMSDSLGEIQSSLNSVEVIDFVVAALQQRSPGSSPITRQIVSLDLRRLLKRTWTTLVTISARILKRNRLLRSQSANDLDEWEKDAIMILSTFYPSTLISEAGDALTLCMTAALIPTCQLIGSAQNLLIGHKSLDSDRSKNLRPHRWLLHILELLRGQLSLIAIPDLCNNACDHDSSRLDLGELLSAHADRLQKSVISVIGQILIDHRNRFPASARESDPLYGDYESLTIAAGGALKNDDFLHDALPVALNHNNATPADSMKLILGVIRNRQKQDIPLYGATCLLELKEISEDAWTTIMDATARLLNDALESPQCSYASCTDWEVCLKDAVLVLLSISEYSMTEEGCRILVRCTSSPEDRQSIIHQLLSLSSGPQITLYENHQGVFKRLHSASSPLMLFRMEETTSGAVDFIQSSVCNGACVHGKGFREMYMAHQDQVPVFSRVAHFLMASATAAKSSLGETSLSGLYDLLYAISPTSVSTEATRQWTYIAISASACAMADIHVLDSTYHHLGGRGKNIVLFAVQCFD</sequence>
<evidence type="ECO:0000259" key="2">
    <source>
        <dbReference type="Pfam" id="PF20153"/>
    </source>
</evidence>
<organism evidence="3 4">
    <name type="scientific">Hermanssonia centrifuga</name>
    <dbReference type="NCBI Taxonomy" id="98765"/>
    <lineage>
        <taxon>Eukaryota</taxon>
        <taxon>Fungi</taxon>
        <taxon>Dikarya</taxon>
        <taxon>Basidiomycota</taxon>
        <taxon>Agaricomycotina</taxon>
        <taxon>Agaricomycetes</taxon>
        <taxon>Polyporales</taxon>
        <taxon>Meruliaceae</taxon>
        <taxon>Hermanssonia</taxon>
    </lineage>
</organism>